<dbReference type="AlphaFoldDB" id="A0AAV9NI89"/>
<dbReference type="GeneID" id="89979846"/>
<dbReference type="Proteomes" id="UP001358417">
    <property type="component" value="Unassembled WGS sequence"/>
</dbReference>
<feature type="compositionally biased region" description="Polar residues" evidence="1">
    <location>
        <begin position="181"/>
        <end position="235"/>
    </location>
</feature>
<feature type="compositionally biased region" description="Pro residues" evidence="1">
    <location>
        <begin position="1"/>
        <end position="17"/>
    </location>
</feature>
<sequence>MPKAAPTPPTRSIPPVKPMKTERTHEENQERAYIAASRRSDRSLEARVESARRASEIHKRRTGRSLRVTEQDVINEEMYEEEDDDLPMHYRRLTAHLQTGSADFNRRLAAYLTQQVAVRNMMGQMQNPYAQYPNMPYQPQPPNMFQPQMLPQTAMVQSPTTSYRSAPYPNPHQTDYRQNHGRAQSLASFSNNQNHTSPPNSAQTPSLDSRRMSTPATTQSNSDAQQSGHNINTDNIKPDPDYLRQTQSATFPQSSTYPSFYQNPSPFTTSLPPESQQMLAFAPQFDINDPTYAMLMQGSDQYTSSPYYPWHDMNQSGLKGMPVHPSAYQGMSTTLAPSDLEHHVMNSAQDSKISSSLTQNAKQTSSVTHSSTLPPTAGLDFNFSQESKAFDFGNTGMSGEDSLKASGLASGQITPGGEGFWDNFMTDGTWEDEHTARSLQGSVGDDGNT</sequence>
<feature type="compositionally biased region" description="Polar residues" evidence="1">
    <location>
        <begin position="154"/>
        <end position="164"/>
    </location>
</feature>
<accession>A0AAV9NI89</accession>
<dbReference type="RefSeq" id="XP_064708813.1">
    <property type="nucleotide sequence ID" value="XM_064855224.1"/>
</dbReference>
<proteinExistence type="predicted"/>
<feature type="region of interest" description="Disordered" evidence="1">
    <location>
        <begin position="403"/>
        <end position="426"/>
    </location>
</feature>
<evidence type="ECO:0000313" key="3">
    <source>
        <dbReference type="Proteomes" id="UP001358417"/>
    </source>
</evidence>
<protein>
    <recommendedName>
        <fullName evidence="4">BZIP domain-containing protein</fullName>
    </recommendedName>
</protein>
<feature type="compositionally biased region" description="Polar residues" evidence="1">
    <location>
        <begin position="244"/>
        <end position="273"/>
    </location>
</feature>
<feature type="compositionally biased region" description="Basic and acidic residues" evidence="1">
    <location>
        <begin position="19"/>
        <end position="30"/>
    </location>
</feature>
<evidence type="ECO:0008006" key="4">
    <source>
        <dbReference type="Google" id="ProtNLM"/>
    </source>
</evidence>
<name>A0AAV9NI89_9EURO</name>
<organism evidence="2 3">
    <name type="scientific">Exophiala bonariae</name>
    <dbReference type="NCBI Taxonomy" id="1690606"/>
    <lineage>
        <taxon>Eukaryota</taxon>
        <taxon>Fungi</taxon>
        <taxon>Dikarya</taxon>
        <taxon>Ascomycota</taxon>
        <taxon>Pezizomycotina</taxon>
        <taxon>Eurotiomycetes</taxon>
        <taxon>Chaetothyriomycetidae</taxon>
        <taxon>Chaetothyriales</taxon>
        <taxon>Herpotrichiellaceae</taxon>
        <taxon>Exophiala</taxon>
    </lineage>
</organism>
<comment type="caution">
    <text evidence="2">The sequence shown here is derived from an EMBL/GenBank/DDBJ whole genome shotgun (WGS) entry which is preliminary data.</text>
</comment>
<dbReference type="EMBL" id="JAVRRD010000006">
    <property type="protein sequence ID" value="KAK5057695.1"/>
    <property type="molecule type" value="Genomic_DNA"/>
</dbReference>
<evidence type="ECO:0000313" key="2">
    <source>
        <dbReference type="EMBL" id="KAK5057695.1"/>
    </source>
</evidence>
<evidence type="ECO:0000256" key="1">
    <source>
        <dbReference type="SAM" id="MobiDB-lite"/>
    </source>
</evidence>
<keyword evidence="3" id="KW-1185">Reference proteome</keyword>
<gene>
    <name evidence="2" type="ORF">LTR84_011696</name>
</gene>
<feature type="region of interest" description="Disordered" evidence="1">
    <location>
        <begin position="154"/>
        <end position="273"/>
    </location>
</feature>
<feature type="compositionally biased region" description="Basic and acidic residues" evidence="1">
    <location>
        <begin position="38"/>
        <end position="47"/>
    </location>
</feature>
<feature type="region of interest" description="Disordered" evidence="1">
    <location>
        <begin position="1"/>
        <end position="47"/>
    </location>
</feature>
<reference evidence="2 3" key="1">
    <citation type="submission" date="2023-08" db="EMBL/GenBank/DDBJ databases">
        <title>Black Yeasts Isolated from many extreme environments.</title>
        <authorList>
            <person name="Coleine C."/>
            <person name="Stajich J.E."/>
            <person name="Selbmann L."/>
        </authorList>
    </citation>
    <scope>NUCLEOTIDE SEQUENCE [LARGE SCALE GENOMIC DNA]</scope>
    <source>
        <strain evidence="2 3">CCFEE 5792</strain>
    </source>
</reference>